<gene>
    <name evidence="1" type="ORF">jhhlp_008808</name>
</gene>
<accession>A0A2N3MZ36</accession>
<dbReference type="AlphaFoldDB" id="A0A2N3MZ36"/>
<reference evidence="1 2" key="1">
    <citation type="journal article" date="2017" name="G3 (Bethesda)">
        <title>First Draft Genome Sequence of the Pathogenic Fungus Lomentospora prolificans (Formerly Scedosporium prolificans).</title>
        <authorList>
            <person name="Luo R."/>
            <person name="Zimin A."/>
            <person name="Workman R."/>
            <person name="Fan Y."/>
            <person name="Pertea G."/>
            <person name="Grossman N."/>
            <person name="Wear M.P."/>
            <person name="Jia B."/>
            <person name="Miller H."/>
            <person name="Casadevall A."/>
            <person name="Timp W."/>
            <person name="Zhang S.X."/>
            <person name="Salzberg S.L."/>
        </authorList>
    </citation>
    <scope>NUCLEOTIDE SEQUENCE [LARGE SCALE GENOMIC DNA]</scope>
    <source>
        <strain evidence="1 2">JHH-5317</strain>
    </source>
</reference>
<dbReference type="STRING" id="41688.A0A2N3MZ36"/>
<dbReference type="EMBL" id="NLAX01001623">
    <property type="protein sequence ID" value="PKS05432.1"/>
    <property type="molecule type" value="Genomic_DNA"/>
</dbReference>
<dbReference type="OrthoDB" id="4423297at2759"/>
<evidence type="ECO:0000313" key="2">
    <source>
        <dbReference type="Proteomes" id="UP000233524"/>
    </source>
</evidence>
<name>A0A2N3MZ36_9PEZI</name>
<organism evidence="1 2">
    <name type="scientific">Lomentospora prolificans</name>
    <dbReference type="NCBI Taxonomy" id="41688"/>
    <lineage>
        <taxon>Eukaryota</taxon>
        <taxon>Fungi</taxon>
        <taxon>Dikarya</taxon>
        <taxon>Ascomycota</taxon>
        <taxon>Pezizomycotina</taxon>
        <taxon>Sordariomycetes</taxon>
        <taxon>Hypocreomycetidae</taxon>
        <taxon>Microascales</taxon>
        <taxon>Microascaceae</taxon>
        <taxon>Lomentospora</taxon>
    </lineage>
</organism>
<keyword evidence="2" id="KW-1185">Reference proteome</keyword>
<dbReference type="GO" id="GO:0005975">
    <property type="term" value="P:carbohydrate metabolic process"/>
    <property type="evidence" value="ECO:0007669"/>
    <property type="project" value="InterPro"/>
</dbReference>
<dbReference type="VEuPathDB" id="FungiDB:jhhlp_008808"/>
<evidence type="ECO:0000313" key="1">
    <source>
        <dbReference type="EMBL" id="PKS05432.1"/>
    </source>
</evidence>
<protein>
    <recommendedName>
        <fullName evidence="3">Six-hairpin glycosidase</fullName>
    </recommendedName>
</protein>
<comment type="caution">
    <text evidence="1">The sequence shown here is derived from an EMBL/GenBank/DDBJ whole genome shotgun (WGS) entry which is preliminary data.</text>
</comment>
<dbReference type="InParanoid" id="A0A2N3MZ36"/>
<dbReference type="InterPro" id="IPR008928">
    <property type="entry name" value="6-hairpin_glycosidase_sf"/>
</dbReference>
<dbReference type="Proteomes" id="UP000233524">
    <property type="component" value="Unassembled WGS sequence"/>
</dbReference>
<evidence type="ECO:0008006" key="3">
    <source>
        <dbReference type="Google" id="ProtNLM"/>
    </source>
</evidence>
<dbReference type="SUPFAM" id="SSF48208">
    <property type="entry name" value="Six-hairpin glycosidases"/>
    <property type="match status" value="1"/>
</dbReference>
<proteinExistence type="predicted"/>
<sequence>MKVAIVSDSPSSGAASAYELRSDDFRVDIDAKGGHVLGIFDGRSTSHTNWISAPSNAPWQPLGSRWGLGFVDAGATSLHRHYWNNPELKCLGSRCVAEYAAGPVKLTVDRSLDAEHSTFTERYTFKNIQDTSLDLAGSGCTSIGIFAPFNDHYTSTTDSLAQRSHAHIWANGGNSSWVKTDQMGGHGRNLGIVLTKGALVGYSIESRDTILSSNTRGVFVLHPEIPVLAPGQESTVEWTLFWHSDWEDFYERCLSLSDQFVKIESDKFTIVPGESTTLRITGRMINSESTINGHNMIGHDEGSYVFEYSSDIIGPKTLEIVARSGGRELRSVVYLNVVPVVKDLLAKRVAFVTTKQQVPCGQRLAGAYVLYDNQMDGQVLYDTENDRNAGRERVGMGIFIARWLRNNKDSAVEESLKDYYRFVCTELHDEEGNVYNGPGDRTERLYNWPWVLQLHLAVAALNLDFSGHIAKKSPLDRFVMTLESFYAKGGKWLYAIGLPILEGLHALKTSGDEKAYVRALKLFTEHGHLIAEKGIHYPPFEVNFEQSIVAPAAITLLELYRWTRQSQWLEAARVQMKTLLRFAGKQPDYRVHDIAIRHWDGYWFGKDRMWGDTFPHYWSTLNAIALHHFGKASGEPSYIKQAQGILHSNLALFDSDGRGYCAWIYPLSVNGRVGAYRDPWANDQDFALSHLLQLEQGEEWCVEHD</sequence>